<dbReference type="EMBL" id="GBXM01036333">
    <property type="protein sequence ID" value="JAH72244.1"/>
    <property type="molecule type" value="Transcribed_RNA"/>
</dbReference>
<organism evidence="1">
    <name type="scientific">Anguilla anguilla</name>
    <name type="common">European freshwater eel</name>
    <name type="synonym">Muraena anguilla</name>
    <dbReference type="NCBI Taxonomy" id="7936"/>
    <lineage>
        <taxon>Eukaryota</taxon>
        <taxon>Metazoa</taxon>
        <taxon>Chordata</taxon>
        <taxon>Craniata</taxon>
        <taxon>Vertebrata</taxon>
        <taxon>Euteleostomi</taxon>
        <taxon>Actinopterygii</taxon>
        <taxon>Neopterygii</taxon>
        <taxon>Teleostei</taxon>
        <taxon>Anguilliformes</taxon>
        <taxon>Anguillidae</taxon>
        <taxon>Anguilla</taxon>
    </lineage>
</organism>
<proteinExistence type="predicted"/>
<sequence length="50" mass="5797">MSFGVLKVNSWRLISICFGLRKWDGNTNFKLVQTFAMISPLPLCLFLENF</sequence>
<protein>
    <submittedName>
        <fullName evidence="1">Uncharacterized protein</fullName>
    </submittedName>
</protein>
<dbReference type="AlphaFoldDB" id="A0A0E9V2B1"/>
<evidence type="ECO:0000313" key="1">
    <source>
        <dbReference type="EMBL" id="JAH72244.1"/>
    </source>
</evidence>
<reference evidence="1" key="2">
    <citation type="journal article" date="2015" name="Fish Shellfish Immunol.">
        <title>Early steps in the European eel (Anguilla anguilla)-Vibrio vulnificus interaction in the gills: Role of the RtxA13 toxin.</title>
        <authorList>
            <person name="Callol A."/>
            <person name="Pajuelo D."/>
            <person name="Ebbesson L."/>
            <person name="Teles M."/>
            <person name="MacKenzie S."/>
            <person name="Amaro C."/>
        </authorList>
    </citation>
    <scope>NUCLEOTIDE SEQUENCE</scope>
</reference>
<reference evidence="1" key="1">
    <citation type="submission" date="2014-11" db="EMBL/GenBank/DDBJ databases">
        <authorList>
            <person name="Amaro Gonzalez C."/>
        </authorList>
    </citation>
    <scope>NUCLEOTIDE SEQUENCE</scope>
</reference>
<name>A0A0E9V2B1_ANGAN</name>
<accession>A0A0E9V2B1</accession>